<dbReference type="Gene3D" id="1.10.196.10">
    <property type="match status" value="1"/>
</dbReference>
<comment type="subcellular location">
    <subcellularLocation>
        <location evidence="1">Cytoplasm</location>
    </subcellularLocation>
</comment>
<dbReference type="InterPro" id="IPR044926">
    <property type="entry name" value="RGS_subdomain_2"/>
</dbReference>
<dbReference type="Proteomes" id="UP000694580">
    <property type="component" value="Chromosome 18"/>
</dbReference>
<evidence type="ECO:0000259" key="6">
    <source>
        <dbReference type="PROSITE" id="PS50132"/>
    </source>
</evidence>
<dbReference type="GO" id="GO:0051301">
    <property type="term" value="P:cell division"/>
    <property type="evidence" value="ECO:0007669"/>
    <property type="project" value="TreeGrafter"/>
</dbReference>
<evidence type="ECO:0000256" key="2">
    <source>
        <dbReference type="ARBA" id="ARBA00022468"/>
    </source>
</evidence>
<dbReference type="InterPro" id="IPR024066">
    <property type="entry name" value="RGS_subdom1/3"/>
</dbReference>
<proteinExistence type="predicted"/>
<dbReference type="PROSITE" id="PS50898">
    <property type="entry name" value="RBD"/>
    <property type="match status" value="2"/>
</dbReference>
<feature type="domain" description="RBD" evidence="7">
    <location>
        <begin position="362"/>
        <end position="432"/>
    </location>
</feature>
<dbReference type="OrthoDB" id="196547at2759"/>
<dbReference type="SMART" id="SM00390">
    <property type="entry name" value="GoLoco"/>
    <property type="match status" value="1"/>
</dbReference>
<dbReference type="GO" id="GO:0007165">
    <property type="term" value="P:signal transduction"/>
    <property type="evidence" value="ECO:0007669"/>
    <property type="project" value="InterPro"/>
</dbReference>
<evidence type="ECO:0000256" key="5">
    <source>
        <dbReference type="SAM" id="MobiDB-lite"/>
    </source>
</evidence>
<dbReference type="GO" id="GO:0007051">
    <property type="term" value="P:spindle organization"/>
    <property type="evidence" value="ECO:0007669"/>
    <property type="project" value="TreeGrafter"/>
</dbReference>
<dbReference type="GO" id="GO:0005886">
    <property type="term" value="C:plasma membrane"/>
    <property type="evidence" value="ECO:0007669"/>
    <property type="project" value="TreeGrafter"/>
</dbReference>
<feature type="compositionally biased region" description="Basic and acidic residues" evidence="5">
    <location>
        <begin position="492"/>
        <end position="509"/>
    </location>
</feature>
<evidence type="ECO:0000313" key="9">
    <source>
        <dbReference type="Proteomes" id="UP000694580"/>
    </source>
</evidence>
<evidence type="ECO:0000259" key="7">
    <source>
        <dbReference type="PROSITE" id="PS50898"/>
    </source>
</evidence>
<feature type="region of interest" description="Disordered" evidence="5">
    <location>
        <begin position="568"/>
        <end position="590"/>
    </location>
</feature>
<evidence type="ECO:0000256" key="1">
    <source>
        <dbReference type="ARBA" id="ARBA00004496"/>
    </source>
</evidence>
<feature type="region of interest" description="Disordered" evidence="5">
    <location>
        <begin position="492"/>
        <end position="526"/>
    </location>
</feature>
<name>A0A8C4BNB7_9TELE</name>
<dbReference type="PANTHER" id="PTHR45945:SF2">
    <property type="entry name" value="REGULATOR OF G-PROTEIN SIGNALING 14"/>
    <property type="match status" value="1"/>
</dbReference>
<dbReference type="FunFam" id="1.10.167.10:FF:000001">
    <property type="entry name" value="Putative regulator of g-protein signaling 12"/>
    <property type="match status" value="1"/>
</dbReference>
<dbReference type="Ensembl" id="ENSDCDT00010043583.1">
    <property type="protein sequence ID" value="ENSDCDP00010034933.1"/>
    <property type="gene ID" value="ENSDCDG00010022540.1"/>
</dbReference>
<dbReference type="InterPro" id="IPR046995">
    <property type="entry name" value="RGS10/12/14-like"/>
</dbReference>
<dbReference type="GO" id="GO:0005737">
    <property type="term" value="C:cytoplasm"/>
    <property type="evidence" value="ECO:0007669"/>
    <property type="project" value="UniProtKB-SubCell"/>
</dbReference>
<reference evidence="8 9" key="1">
    <citation type="submission" date="2020-06" db="EMBL/GenBank/DDBJ databases">
        <authorList>
            <consortium name="Wellcome Sanger Institute Data Sharing"/>
        </authorList>
    </citation>
    <scope>NUCLEOTIDE SEQUENCE [LARGE SCALE GENOMIC DNA]</scope>
</reference>
<accession>A0A8C4BNB7</accession>
<dbReference type="Pfam" id="PF00615">
    <property type="entry name" value="RGS"/>
    <property type="match status" value="1"/>
</dbReference>
<dbReference type="CDD" id="cd08706">
    <property type="entry name" value="RGS_R12-like"/>
    <property type="match status" value="1"/>
</dbReference>
<dbReference type="GO" id="GO:0005096">
    <property type="term" value="F:GTPase activator activity"/>
    <property type="evidence" value="ECO:0007669"/>
    <property type="project" value="UniProtKB-KW"/>
</dbReference>
<dbReference type="GeneID" id="114768625"/>
<dbReference type="InterPro" id="IPR016137">
    <property type="entry name" value="RGS"/>
</dbReference>
<sequence>MSDTMKTLRVPAGHMSQAVSDGVLNSSSLSAGGSSRSLGGSSASVAEGGASRVVGWAVGIERLLEDPVGVEHFTAFLKSEVSAENILFWQACERFRQIPASQVTKLKEEARCIFDTYLSDSSLSAVNIDDAARTQEEDLENPTPEMFQKAQQQIFKLMKFDSYARFVRSPVYQSCMLACVEGRSLPGVGDDSKTLWRGAASAGDGKKTSTPDNKSMRKKKLENRGSWGADLSYQRVAVTRKESQISVKSTSSMELGSISGRSENGRSSMCDPGQGSGGGGQGLVSGPAEGYCCVYLPDGTASLAPARSGLLLRDLLSGLCEKRGLPLKDVIIYLQGKDKPLSLDQDSSVLRDQQVCLELRVTVVVEVVFTGNTVGIMAKSGKTLQDAVAAILQKHQLRPQDSIITVKGSKDPLKMDTNVFHLANKTLCLDRVRVQSVPQETRSKPLPRAGRPNEMDDLMEMLSRAQCSRVDDQRGLLKKEHLVLPAFLKVPDHHTDEDPEMKGEKHSSVERPVQPTSELKSRTVMSDPSTMAQSTLHRQGSGPITVQNSPQRHLPNLVSAFSGAGAQAGTAAGIGRNSQSSEYRVSIKNT</sequence>
<dbReference type="AlphaFoldDB" id="A0A8C4BNB7"/>
<dbReference type="Gene3D" id="3.10.20.90">
    <property type="entry name" value="Phosphatidylinositol 3-kinase Catalytic Subunit, Chain A, domain 1"/>
    <property type="match status" value="2"/>
</dbReference>
<dbReference type="Gene3D" id="1.10.167.10">
    <property type="entry name" value="Regulator of G-protein Signalling 4, domain 2"/>
    <property type="match status" value="1"/>
</dbReference>
<dbReference type="Ensembl" id="ENSDCDT00010043592.1">
    <property type="protein sequence ID" value="ENSDCDP00010034940.1"/>
    <property type="gene ID" value="ENSDCDG00010022540.1"/>
</dbReference>
<evidence type="ECO:0008006" key="10">
    <source>
        <dbReference type="Google" id="ProtNLM"/>
    </source>
</evidence>
<dbReference type="GeneTree" id="ENSGT00940000166254"/>
<dbReference type="RefSeq" id="XP_028816836.1">
    <property type="nucleotide sequence ID" value="XM_028961003.1"/>
</dbReference>
<dbReference type="InterPro" id="IPR003116">
    <property type="entry name" value="RBD_dom"/>
</dbReference>
<dbReference type="SUPFAM" id="SSF48097">
    <property type="entry name" value="Regulator of G-protein signaling, RGS"/>
    <property type="match status" value="1"/>
</dbReference>
<feature type="compositionally biased region" description="Polar residues" evidence="5">
    <location>
        <begin position="576"/>
        <end position="590"/>
    </location>
</feature>
<feature type="region of interest" description="Disordered" evidence="5">
    <location>
        <begin position="196"/>
        <end position="223"/>
    </location>
</feature>
<feature type="compositionally biased region" description="Polar residues" evidence="5">
    <location>
        <begin position="514"/>
        <end position="526"/>
    </location>
</feature>
<keyword evidence="9" id="KW-1185">Reference proteome</keyword>
<keyword evidence="4" id="KW-0677">Repeat</keyword>
<organism evidence="8 9">
    <name type="scientific">Denticeps clupeoides</name>
    <name type="common">denticle herring</name>
    <dbReference type="NCBI Taxonomy" id="299321"/>
    <lineage>
        <taxon>Eukaryota</taxon>
        <taxon>Metazoa</taxon>
        <taxon>Chordata</taxon>
        <taxon>Craniata</taxon>
        <taxon>Vertebrata</taxon>
        <taxon>Euteleostomi</taxon>
        <taxon>Actinopterygii</taxon>
        <taxon>Neopterygii</taxon>
        <taxon>Teleostei</taxon>
        <taxon>Clupei</taxon>
        <taxon>Clupeiformes</taxon>
        <taxon>Denticipitoidei</taxon>
        <taxon>Denticipitidae</taxon>
        <taxon>Denticeps</taxon>
    </lineage>
</organism>
<dbReference type="GO" id="GO:0008277">
    <property type="term" value="P:regulation of G protein-coupled receptor signaling pathway"/>
    <property type="evidence" value="ECO:0007669"/>
    <property type="project" value="TreeGrafter"/>
</dbReference>
<evidence type="ECO:0000313" key="8">
    <source>
        <dbReference type="Ensembl" id="ENSDCDP00010034940.1"/>
    </source>
</evidence>
<dbReference type="InterPro" id="IPR029071">
    <property type="entry name" value="Ubiquitin-like_domsf"/>
</dbReference>
<dbReference type="Pfam" id="PF02196">
    <property type="entry name" value="RBD"/>
    <property type="match status" value="2"/>
</dbReference>
<dbReference type="SMART" id="SM00315">
    <property type="entry name" value="RGS"/>
    <property type="match status" value="1"/>
</dbReference>
<dbReference type="PANTHER" id="PTHR45945">
    <property type="entry name" value="REGULATOR OF G-PROTEIN SIGNALING LOCO"/>
    <property type="match status" value="1"/>
</dbReference>
<dbReference type="SUPFAM" id="SSF54236">
    <property type="entry name" value="Ubiquitin-like"/>
    <property type="match status" value="2"/>
</dbReference>
<feature type="domain" description="RBD" evidence="7">
    <location>
        <begin position="290"/>
        <end position="360"/>
    </location>
</feature>
<dbReference type="PROSITE" id="PS50132">
    <property type="entry name" value="RGS"/>
    <property type="match status" value="1"/>
</dbReference>
<feature type="region of interest" description="Disordered" evidence="5">
    <location>
        <begin position="248"/>
        <end position="281"/>
    </location>
</feature>
<dbReference type="Pfam" id="PF02188">
    <property type="entry name" value="GoLoco"/>
    <property type="match status" value="1"/>
</dbReference>
<dbReference type="InterPro" id="IPR003109">
    <property type="entry name" value="GoLoco_motif"/>
</dbReference>
<feature type="domain" description="RGS" evidence="6">
    <location>
        <begin position="59"/>
        <end position="176"/>
    </location>
</feature>
<protein>
    <recommendedName>
        <fullName evidence="10">Regulator of G-protein signaling 14</fullName>
    </recommendedName>
</protein>
<dbReference type="InterPro" id="IPR036305">
    <property type="entry name" value="RGS_sf"/>
</dbReference>
<keyword evidence="2" id="KW-0343">GTPase activation</keyword>
<dbReference type="PRINTS" id="PR01301">
    <property type="entry name" value="RGSPROTEIN"/>
</dbReference>
<evidence type="ECO:0000256" key="3">
    <source>
        <dbReference type="ARBA" id="ARBA00022490"/>
    </source>
</evidence>
<keyword evidence="3" id="KW-0963">Cytoplasm</keyword>
<feature type="compositionally biased region" description="Polar residues" evidence="5">
    <location>
        <begin position="248"/>
        <end position="267"/>
    </location>
</feature>
<reference evidence="8" key="2">
    <citation type="submission" date="2025-05" db="UniProtKB">
        <authorList>
            <consortium name="Ensembl"/>
        </authorList>
    </citation>
    <scope>IDENTIFICATION</scope>
</reference>
<dbReference type="SMART" id="SM00455">
    <property type="entry name" value="RBD"/>
    <property type="match status" value="2"/>
</dbReference>
<gene>
    <name evidence="8" type="primary">LOC114768625</name>
</gene>
<dbReference type="GO" id="GO:0005634">
    <property type="term" value="C:nucleus"/>
    <property type="evidence" value="ECO:0007669"/>
    <property type="project" value="TreeGrafter"/>
</dbReference>
<dbReference type="PROSITE" id="PS50877">
    <property type="entry name" value="GOLOCO"/>
    <property type="match status" value="1"/>
</dbReference>
<evidence type="ECO:0000256" key="4">
    <source>
        <dbReference type="ARBA" id="ARBA00022737"/>
    </source>
</evidence>